<gene>
    <name evidence="1" type="ORF">MsAc7_09570</name>
</gene>
<organism evidence="1 2">
    <name type="scientific">Methanolapillus millepedarum</name>
    <dbReference type="NCBI Taxonomy" id="3028296"/>
    <lineage>
        <taxon>Archaea</taxon>
        <taxon>Methanobacteriati</taxon>
        <taxon>Methanobacteriota</taxon>
        <taxon>Stenosarchaea group</taxon>
        <taxon>Methanomicrobia</taxon>
        <taxon>Methanosarcinales</taxon>
        <taxon>Methanosarcinaceae</taxon>
        <taxon>Methanolapillus</taxon>
    </lineage>
</organism>
<accession>A0AA96V2P4</accession>
<name>A0AA96V2P4_9EURY</name>
<protein>
    <submittedName>
        <fullName evidence="1">Uncharacterized protein</fullName>
    </submittedName>
</protein>
<proteinExistence type="predicted"/>
<dbReference type="AlphaFoldDB" id="A0AA96V2P4"/>
<sequence length="98" mass="11843">MFFVKNPNEIKKYYARQPNFPEILWYVTQALKEKYGSRLLRKMKIEVECDWHFLEIQIPITGSDIPLHREFFGLCEEARNIYGSVADNLFLITRYEDY</sequence>
<dbReference type="EMBL" id="CP131060">
    <property type="protein sequence ID" value="WNY25407.1"/>
    <property type="molecule type" value="Genomic_DNA"/>
</dbReference>
<evidence type="ECO:0000313" key="2">
    <source>
        <dbReference type="Proteomes" id="UP001303587"/>
    </source>
</evidence>
<dbReference type="Proteomes" id="UP001303587">
    <property type="component" value="Chromosome"/>
</dbReference>
<keyword evidence="2" id="KW-1185">Reference proteome</keyword>
<reference evidence="1 2" key="1">
    <citation type="submission" date="2023-07" db="EMBL/GenBank/DDBJ databases">
        <title>Closed genoem sequence of Methanosarcinaceae archaeon Ac7.</title>
        <authorList>
            <person name="Poehlein A."/>
            <person name="Protasov E."/>
            <person name="Platt K."/>
            <person name="Reeh H."/>
            <person name="Daniel R."/>
            <person name="Brune A."/>
        </authorList>
    </citation>
    <scope>NUCLEOTIDE SEQUENCE [LARGE SCALE GENOMIC DNA]</scope>
    <source>
        <strain evidence="1 2">Ac7</strain>
    </source>
</reference>
<evidence type="ECO:0000313" key="1">
    <source>
        <dbReference type="EMBL" id="WNY25407.1"/>
    </source>
</evidence>